<dbReference type="Pfam" id="PF13723">
    <property type="entry name" value="Ketoacyl-synt_2"/>
    <property type="match status" value="1"/>
</dbReference>
<dbReference type="InterPro" id="IPR014030">
    <property type="entry name" value="Ketoacyl_synth_N"/>
</dbReference>
<sequence>MQSIPASIPRWALWQDHAAQSTLMTHKSGGKSSGIDKKDLARGIAPAWRRRLDLFGRASAEVLGQIFEDLSPEDIRNCRVIFSSRHGNIERTLKLLGQIAREEIPSPADFSMSVHNALVGVASINWGITQSHSAIAAGNDSFIATLTEALAQLADDPQSPVAIVYIDLPLPDVYAQNDPAGMTGTAFAVLLCAPDHPLAHPASNTNAGTADAMNDGSNHHPKSPITLDFQPVAVDPDTAPGANDTFPLCHARQMVDFLVANLGREAKTNNASCRLAGHSFAWNMVHHG</sequence>
<dbReference type="OrthoDB" id="9798676at2"/>
<reference evidence="2 3" key="1">
    <citation type="submission" date="2017-09" db="EMBL/GenBank/DDBJ databases">
        <title>Biodiversity and function of Thalassospira species in the particle-attached aromatic-hydrocarbon-degrading consortia from the surface seawater of the South China Sea.</title>
        <authorList>
            <person name="Dong C."/>
            <person name="Liu R."/>
            <person name="Shao Z."/>
        </authorList>
    </citation>
    <scope>NUCLEOTIDE SEQUENCE [LARGE SCALE GENOMIC DNA]</scope>
    <source>
        <strain evidence="2 3">CSC1P2</strain>
    </source>
</reference>
<dbReference type="AlphaFoldDB" id="A0A2N3KRE0"/>
<gene>
    <name evidence="2" type="ORF">COO20_15740</name>
</gene>
<organism evidence="2 3">
    <name type="scientific">Thalassospira marina</name>
    <dbReference type="NCBI Taxonomy" id="2048283"/>
    <lineage>
        <taxon>Bacteria</taxon>
        <taxon>Pseudomonadati</taxon>
        <taxon>Pseudomonadota</taxon>
        <taxon>Alphaproteobacteria</taxon>
        <taxon>Rhodospirillales</taxon>
        <taxon>Thalassospiraceae</taxon>
        <taxon>Thalassospira</taxon>
    </lineage>
</organism>
<dbReference type="RefSeq" id="WP_101268238.1">
    <property type="nucleotide sequence ID" value="NZ_NWTK01000010.1"/>
</dbReference>
<accession>A0A2N3KRE0</accession>
<dbReference type="Proteomes" id="UP000233597">
    <property type="component" value="Unassembled WGS sequence"/>
</dbReference>
<evidence type="ECO:0000259" key="1">
    <source>
        <dbReference type="Pfam" id="PF13723"/>
    </source>
</evidence>
<dbReference type="EMBL" id="NWTK01000010">
    <property type="protein sequence ID" value="PKR53122.1"/>
    <property type="molecule type" value="Genomic_DNA"/>
</dbReference>
<proteinExistence type="predicted"/>
<evidence type="ECO:0000313" key="2">
    <source>
        <dbReference type="EMBL" id="PKR53122.1"/>
    </source>
</evidence>
<evidence type="ECO:0000313" key="3">
    <source>
        <dbReference type="Proteomes" id="UP000233597"/>
    </source>
</evidence>
<name>A0A2N3KRE0_9PROT</name>
<protein>
    <recommendedName>
        <fullName evidence="1">Beta-ketoacyl synthase-like N-terminal domain-containing protein</fullName>
    </recommendedName>
</protein>
<comment type="caution">
    <text evidence="2">The sequence shown here is derived from an EMBL/GenBank/DDBJ whole genome shotgun (WGS) entry which is preliminary data.</text>
</comment>
<feature type="domain" description="Beta-ketoacyl synthase-like N-terminal" evidence="1">
    <location>
        <begin position="43"/>
        <end position="210"/>
    </location>
</feature>